<dbReference type="Gene3D" id="1.20.1280.50">
    <property type="match status" value="1"/>
</dbReference>
<dbReference type="SUPFAM" id="SSF52047">
    <property type="entry name" value="RNI-like"/>
    <property type="match status" value="1"/>
</dbReference>
<proteinExistence type="predicted"/>
<dbReference type="SMART" id="SM00256">
    <property type="entry name" value="FBOX"/>
    <property type="match status" value="1"/>
</dbReference>
<evidence type="ECO:0000313" key="2">
    <source>
        <dbReference type="Proteomes" id="UP000504606"/>
    </source>
</evidence>
<evidence type="ECO:0000259" key="1">
    <source>
        <dbReference type="PROSITE" id="PS50181"/>
    </source>
</evidence>
<organism evidence="2 3">
    <name type="scientific">Frankliniella occidentalis</name>
    <name type="common">Western flower thrips</name>
    <name type="synonym">Euthrips occidentalis</name>
    <dbReference type="NCBI Taxonomy" id="133901"/>
    <lineage>
        <taxon>Eukaryota</taxon>
        <taxon>Metazoa</taxon>
        <taxon>Ecdysozoa</taxon>
        <taxon>Arthropoda</taxon>
        <taxon>Hexapoda</taxon>
        <taxon>Insecta</taxon>
        <taxon>Pterygota</taxon>
        <taxon>Neoptera</taxon>
        <taxon>Paraneoptera</taxon>
        <taxon>Thysanoptera</taxon>
        <taxon>Terebrantia</taxon>
        <taxon>Thripoidea</taxon>
        <taxon>Thripidae</taxon>
        <taxon>Frankliniella</taxon>
    </lineage>
</organism>
<name>A0A6J1T9T1_FRAOC</name>
<dbReference type="KEGG" id="foc:113214792"/>
<sequence length="465" mass="51843">MDLLPEEVLLEVLQYLDVRDLLACRRVCKRLGALVLVGRVWRHRELRLGSPGVPAASPRERGPLHLLRLAPCLDHLYICAAAGTLRAITTTKCAVASLTLEDRYLGFNSQLYVEMVRHQEALGRLRRVHLDFRSSANSCRVLLDALTTLPRLESLTRSKNCRDRASNYASTAPVPHPSVQSLRKFSWKLTRDTVPFVHAVLAGHSATLEDVELKVGCSGWTSWTDDTVASLLAALPRLHSLRIDYPNIPGLPAVAACGALRKLCVDVGYNSTVVELLRRAKQLRDVRLMLDWFGLGCEVLQALASPALERLELRFCTLPCRNDEVRPLLRSMATLPALRHLVLDSSLYTSLGSLPLDLLQRINPATAPALRILELKMGRHPCPHTWVHEDAVHPALMANPSLHIQLEFLGAQECEKSNCVVCAMDCHKDVWKAGVGTNDILKLSIHLHELQIVVSSRVLKSYQYL</sequence>
<dbReference type="RefSeq" id="XP_026290053.2">
    <property type="nucleotide sequence ID" value="XM_026434268.2"/>
</dbReference>
<reference evidence="3" key="1">
    <citation type="submission" date="2025-08" db="UniProtKB">
        <authorList>
            <consortium name="RefSeq"/>
        </authorList>
    </citation>
    <scope>IDENTIFICATION</scope>
    <source>
        <tissue evidence="3">Whole organism</tissue>
    </source>
</reference>
<feature type="domain" description="F-box" evidence="1">
    <location>
        <begin position="1"/>
        <end position="44"/>
    </location>
</feature>
<dbReference type="Proteomes" id="UP000504606">
    <property type="component" value="Unplaced"/>
</dbReference>
<gene>
    <name evidence="3" type="primary">LOC113214792</name>
</gene>
<dbReference type="InterPro" id="IPR032675">
    <property type="entry name" value="LRR_dom_sf"/>
</dbReference>
<dbReference type="Pfam" id="PF12937">
    <property type="entry name" value="F-box-like"/>
    <property type="match status" value="1"/>
</dbReference>
<dbReference type="PROSITE" id="PS50181">
    <property type="entry name" value="FBOX"/>
    <property type="match status" value="1"/>
</dbReference>
<dbReference type="InterPro" id="IPR036047">
    <property type="entry name" value="F-box-like_dom_sf"/>
</dbReference>
<dbReference type="InterPro" id="IPR001810">
    <property type="entry name" value="F-box_dom"/>
</dbReference>
<dbReference type="OrthoDB" id="4503771at2759"/>
<evidence type="ECO:0000313" key="3">
    <source>
        <dbReference type="RefSeq" id="XP_026290053.2"/>
    </source>
</evidence>
<dbReference type="AlphaFoldDB" id="A0A6J1T9T1"/>
<protein>
    <submittedName>
        <fullName evidence="3">Uncharacterized protein LOC113214792</fullName>
    </submittedName>
</protein>
<keyword evidence="2" id="KW-1185">Reference proteome</keyword>
<dbReference type="Gene3D" id="3.80.10.10">
    <property type="entry name" value="Ribonuclease Inhibitor"/>
    <property type="match status" value="1"/>
</dbReference>
<dbReference type="SUPFAM" id="SSF81383">
    <property type="entry name" value="F-box domain"/>
    <property type="match status" value="1"/>
</dbReference>
<dbReference type="GeneID" id="113214792"/>
<accession>A0A6J1T9T1</accession>